<dbReference type="PANTHER" id="PTHR24289">
    <property type="entry name" value="STEROID 17-ALPHA-HYDROXYLASE/17,20 LYASE"/>
    <property type="match status" value="1"/>
</dbReference>
<dbReference type="OrthoDB" id="1470350at2759"/>
<dbReference type="PRINTS" id="PR00385">
    <property type="entry name" value="P450"/>
</dbReference>
<dbReference type="InterPro" id="IPR002401">
    <property type="entry name" value="Cyt_P450_E_grp-I"/>
</dbReference>
<keyword evidence="7 10" id="KW-0408">Iron</keyword>
<dbReference type="AlphaFoldDB" id="A0A9X0CX18"/>
<evidence type="ECO:0000256" key="2">
    <source>
        <dbReference type="ARBA" id="ARBA00004370"/>
    </source>
</evidence>
<evidence type="ECO:0000256" key="12">
    <source>
        <dbReference type="SAM" id="SignalP"/>
    </source>
</evidence>
<dbReference type="Gene3D" id="1.10.630.10">
    <property type="entry name" value="Cytochrome P450"/>
    <property type="match status" value="1"/>
</dbReference>
<dbReference type="InterPro" id="IPR001128">
    <property type="entry name" value="Cyt_P450"/>
</dbReference>
<feature type="binding site" description="axial binding residue" evidence="10">
    <location>
        <position position="439"/>
    </location>
    <ligand>
        <name>heme</name>
        <dbReference type="ChEBI" id="CHEBI:30413"/>
    </ligand>
    <ligandPart>
        <name>Fe</name>
        <dbReference type="ChEBI" id="CHEBI:18248"/>
    </ligandPart>
</feature>
<evidence type="ECO:0000256" key="8">
    <source>
        <dbReference type="ARBA" id="ARBA00023033"/>
    </source>
</evidence>
<gene>
    <name evidence="13" type="ORF">OS493_021978</name>
</gene>
<evidence type="ECO:0008006" key="15">
    <source>
        <dbReference type="Google" id="ProtNLM"/>
    </source>
</evidence>
<protein>
    <recommendedName>
        <fullName evidence="15">Unspecific monooxygenase</fullName>
    </recommendedName>
</protein>
<dbReference type="CDD" id="cd11027">
    <property type="entry name" value="CYP17A1-like"/>
    <property type="match status" value="1"/>
</dbReference>
<dbReference type="GO" id="GO:0042446">
    <property type="term" value="P:hormone biosynthetic process"/>
    <property type="evidence" value="ECO:0007669"/>
    <property type="project" value="TreeGrafter"/>
</dbReference>
<keyword evidence="6 11" id="KW-0560">Oxidoreductase</keyword>
<evidence type="ECO:0000256" key="10">
    <source>
        <dbReference type="PIRSR" id="PIRSR602401-1"/>
    </source>
</evidence>
<comment type="similarity">
    <text evidence="3 11">Belongs to the cytochrome P450 family.</text>
</comment>
<feature type="signal peptide" evidence="12">
    <location>
        <begin position="1"/>
        <end position="21"/>
    </location>
</feature>
<proteinExistence type="inferred from homology"/>
<keyword evidence="4 10" id="KW-0349">Heme</keyword>
<dbReference type="GO" id="GO:0005506">
    <property type="term" value="F:iron ion binding"/>
    <property type="evidence" value="ECO:0007669"/>
    <property type="project" value="InterPro"/>
</dbReference>
<evidence type="ECO:0000256" key="7">
    <source>
        <dbReference type="ARBA" id="ARBA00023004"/>
    </source>
</evidence>
<dbReference type="GO" id="GO:0042448">
    <property type="term" value="P:progesterone metabolic process"/>
    <property type="evidence" value="ECO:0007669"/>
    <property type="project" value="TreeGrafter"/>
</dbReference>
<comment type="subcellular location">
    <subcellularLocation>
        <location evidence="2">Membrane</location>
    </subcellularLocation>
</comment>
<dbReference type="GO" id="GO:0016020">
    <property type="term" value="C:membrane"/>
    <property type="evidence" value="ECO:0007669"/>
    <property type="project" value="UniProtKB-SubCell"/>
</dbReference>
<evidence type="ECO:0000256" key="3">
    <source>
        <dbReference type="ARBA" id="ARBA00010617"/>
    </source>
</evidence>
<organism evidence="13 14">
    <name type="scientific">Desmophyllum pertusum</name>
    <dbReference type="NCBI Taxonomy" id="174260"/>
    <lineage>
        <taxon>Eukaryota</taxon>
        <taxon>Metazoa</taxon>
        <taxon>Cnidaria</taxon>
        <taxon>Anthozoa</taxon>
        <taxon>Hexacorallia</taxon>
        <taxon>Scleractinia</taxon>
        <taxon>Caryophylliina</taxon>
        <taxon>Caryophylliidae</taxon>
        <taxon>Desmophyllum</taxon>
    </lineage>
</organism>
<dbReference type="PANTHER" id="PTHR24289:SF1">
    <property type="entry name" value="STEROID 17-ALPHA-HYDROXYLASE_17,20 LYASE"/>
    <property type="match status" value="1"/>
</dbReference>
<dbReference type="Proteomes" id="UP001163046">
    <property type="component" value="Unassembled WGS sequence"/>
</dbReference>
<keyword evidence="5 10" id="KW-0479">Metal-binding</keyword>
<evidence type="ECO:0000256" key="4">
    <source>
        <dbReference type="ARBA" id="ARBA00022617"/>
    </source>
</evidence>
<dbReference type="PRINTS" id="PR00463">
    <property type="entry name" value="EP450I"/>
</dbReference>
<evidence type="ECO:0000256" key="11">
    <source>
        <dbReference type="RuleBase" id="RU000461"/>
    </source>
</evidence>
<dbReference type="PROSITE" id="PS00086">
    <property type="entry name" value="CYTOCHROME_P450"/>
    <property type="match status" value="1"/>
</dbReference>
<dbReference type="InterPro" id="IPR036396">
    <property type="entry name" value="Cyt_P450_sf"/>
</dbReference>
<keyword evidence="12" id="KW-0732">Signal</keyword>
<dbReference type="Pfam" id="PF00067">
    <property type="entry name" value="p450"/>
    <property type="match status" value="1"/>
</dbReference>
<keyword evidence="8 11" id="KW-0503">Monooxygenase</keyword>
<comment type="cofactor">
    <cofactor evidence="1 10">
        <name>heme</name>
        <dbReference type="ChEBI" id="CHEBI:30413"/>
    </cofactor>
</comment>
<dbReference type="SUPFAM" id="SSF48264">
    <property type="entry name" value="Cytochrome P450"/>
    <property type="match status" value="1"/>
</dbReference>
<accession>A0A9X0CX18</accession>
<evidence type="ECO:0000256" key="9">
    <source>
        <dbReference type="ARBA" id="ARBA00023136"/>
    </source>
</evidence>
<reference evidence="13" key="1">
    <citation type="submission" date="2023-01" db="EMBL/GenBank/DDBJ databases">
        <title>Genome assembly of the deep-sea coral Lophelia pertusa.</title>
        <authorList>
            <person name="Herrera S."/>
            <person name="Cordes E."/>
        </authorList>
    </citation>
    <scope>NUCLEOTIDE SEQUENCE</scope>
    <source>
        <strain evidence="13">USNM1676648</strain>
        <tissue evidence="13">Polyp</tissue>
    </source>
</reference>
<evidence type="ECO:0000256" key="1">
    <source>
        <dbReference type="ARBA" id="ARBA00001971"/>
    </source>
</evidence>
<sequence length="494" mass="56217">MSNTSFSSVVIIAALLYSVVSHLKENPKFPPGPVPLPIIGNMLQMGTKPHLGLTKLAKKFGKVFRLTVGVHRIVVVNTIDVAREALVKKSNDFAGRPRFYTADLISRGGKDIAFSDFTPTWKLQRKIAHSALKMFGQGIKKIEEKVCQEIDELIKRFESVEGRAHDPQNDIVLAVINIICAFVFGSRYELDDPEFYTILRYNQQFVQGLQAGNLVDYFPFLRHFPTKGLKLIKQAVKDRDYILQKKFDEHKNTYQDCVTRDLTDALIKAMRQSQAENPGKVLPITEDHVVLTMNDIFSAGLETTSTCVLWALAYLALNPKVQERIHQELDDVIGRERLPEMADKPNLPYLEATIFEVLRYSSLVPLLFPHSTTTDTTLNGFDIPQDTVVLFNVWAMHHDEKEWEKPHVFDPSRFLDAEGKLICPGTRSYLPFSAGRRVCLAESLGKIQLFLFISRLLHKFRFSVPHDAKEPDLEGIFGASLCPKPYHLCIERRY</sequence>
<evidence type="ECO:0000313" key="13">
    <source>
        <dbReference type="EMBL" id="KAJ7378675.1"/>
    </source>
</evidence>
<comment type="caution">
    <text evidence="13">The sequence shown here is derived from an EMBL/GenBank/DDBJ whole genome shotgun (WGS) entry which is preliminary data.</text>
</comment>
<dbReference type="GO" id="GO:0020037">
    <property type="term" value="F:heme binding"/>
    <property type="evidence" value="ECO:0007669"/>
    <property type="project" value="InterPro"/>
</dbReference>
<dbReference type="FunFam" id="1.10.630.10:FF:000002">
    <property type="entry name" value="Cytochrome P450 1A1"/>
    <property type="match status" value="1"/>
</dbReference>
<keyword evidence="9" id="KW-0472">Membrane</keyword>
<name>A0A9X0CX18_9CNID</name>
<evidence type="ECO:0000256" key="6">
    <source>
        <dbReference type="ARBA" id="ARBA00023002"/>
    </source>
</evidence>
<feature type="chain" id="PRO_5040995458" description="Unspecific monooxygenase" evidence="12">
    <location>
        <begin position="22"/>
        <end position="494"/>
    </location>
</feature>
<dbReference type="GO" id="GO:0004508">
    <property type="term" value="F:steroid 17-alpha-monooxygenase activity"/>
    <property type="evidence" value="ECO:0007669"/>
    <property type="project" value="TreeGrafter"/>
</dbReference>
<dbReference type="InterPro" id="IPR017972">
    <property type="entry name" value="Cyt_P450_CS"/>
</dbReference>
<keyword evidence="14" id="KW-1185">Reference proteome</keyword>
<evidence type="ECO:0000256" key="5">
    <source>
        <dbReference type="ARBA" id="ARBA00022723"/>
    </source>
</evidence>
<evidence type="ECO:0000313" key="14">
    <source>
        <dbReference type="Proteomes" id="UP001163046"/>
    </source>
</evidence>
<dbReference type="EMBL" id="MU826364">
    <property type="protein sequence ID" value="KAJ7378675.1"/>
    <property type="molecule type" value="Genomic_DNA"/>
</dbReference>